<evidence type="ECO:0000256" key="3">
    <source>
        <dbReference type="ARBA" id="ARBA00022475"/>
    </source>
</evidence>
<comment type="similarity">
    <text evidence="2 9">Belongs to the membrane-bound acyltransferase family.</text>
</comment>
<dbReference type="InterPro" id="IPR051085">
    <property type="entry name" value="MB_O-acyltransferase"/>
</dbReference>
<dbReference type="Proteomes" id="UP001168528">
    <property type="component" value="Unassembled WGS sequence"/>
</dbReference>
<feature type="transmembrane region" description="Helical" evidence="10">
    <location>
        <begin position="45"/>
        <end position="65"/>
    </location>
</feature>
<keyword evidence="3 9" id="KW-1003">Cell membrane</keyword>
<dbReference type="InterPro" id="IPR004299">
    <property type="entry name" value="MBOAT_fam"/>
</dbReference>
<protein>
    <submittedName>
        <fullName evidence="11">MBOAT family O-acyltransferase</fullName>
        <ecNumber evidence="11">2.3.-.-</ecNumber>
    </submittedName>
</protein>
<feature type="transmembrane region" description="Helical" evidence="10">
    <location>
        <begin position="77"/>
        <end position="97"/>
    </location>
</feature>
<evidence type="ECO:0000256" key="1">
    <source>
        <dbReference type="ARBA" id="ARBA00004651"/>
    </source>
</evidence>
<accession>A0ABT8RFS4</accession>
<evidence type="ECO:0000313" key="11">
    <source>
        <dbReference type="EMBL" id="MDO1450829.1"/>
    </source>
</evidence>
<keyword evidence="7 9" id="KW-0472">Membrane</keyword>
<proteinExistence type="inferred from homology"/>
<dbReference type="RefSeq" id="WP_302041629.1">
    <property type="nucleotide sequence ID" value="NZ_JAUKPO010000037.1"/>
</dbReference>
<keyword evidence="6 10" id="KW-1133">Transmembrane helix</keyword>
<evidence type="ECO:0000256" key="4">
    <source>
        <dbReference type="ARBA" id="ARBA00022679"/>
    </source>
</evidence>
<dbReference type="PANTHER" id="PTHR13285:SF23">
    <property type="entry name" value="TEICHOIC ACID D-ALANYLTRANSFERASE"/>
    <property type="match status" value="1"/>
</dbReference>
<feature type="transmembrane region" description="Helical" evidence="10">
    <location>
        <begin position="7"/>
        <end position="25"/>
    </location>
</feature>
<feature type="transmembrane region" description="Helical" evidence="10">
    <location>
        <begin position="385"/>
        <end position="406"/>
    </location>
</feature>
<feature type="transmembrane region" description="Helical" evidence="10">
    <location>
        <begin position="466"/>
        <end position="485"/>
    </location>
</feature>
<keyword evidence="8 9" id="KW-0012">Acyltransferase</keyword>
<gene>
    <name evidence="11" type="ORF">Q0590_31435</name>
</gene>
<dbReference type="PIRSF" id="PIRSF500217">
    <property type="entry name" value="AlgI"/>
    <property type="match status" value="1"/>
</dbReference>
<sequence>MVFNSYIFILFFGFVLLLHHLPFSWKVKKLNLLLASYLFYALWNPPFIVLLWFSTLVDYLVGLALYKEKNAWKRKSLLLVSLVANLGLLGFFKYGGFLLDNFIQLLSIAGITYQPPQMDIILPVGISFYTFQTLSYTLDVYWKKTPPEKSLLDFSLFVTFFPQLVAGPIVRPDGLIPQFKQPVQATKDQLLWGLFLLSLGLFMKVGLADGMLAVPADTVFGAKESLVLLDAWMGVLAFSMQIFFDFGGYSTCAIGVALCLGFTLPDNFRYPYAAIGFSDFWQRWHITLSTWLRDYLYIPLGGNRNGHARTYLNLMLTMVLGGLWHGAAWTFVVWGAMHGLFLCVERLLKEWLHNPSQLRTTAEPALAGNMVSKSSFIPTVKLPKLGVNFSLALLTFFLVNVTWVFFRAPDFATAGRLLVSMFNLASEGNPVLSYMEILKVSVLTILVLFCHWYMRNRSLISIASRNSWWMLTLVLSAMLILLILTQKSTNSFIYFQF</sequence>
<dbReference type="EMBL" id="JAUKPO010000037">
    <property type="protein sequence ID" value="MDO1450829.1"/>
    <property type="molecule type" value="Genomic_DNA"/>
</dbReference>
<reference evidence="11" key="1">
    <citation type="submission" date="2023-07" db="EMBL/GenBank/DDBJ databases">
        <title>The genome sequence of Rhodocytophaga aerolata KACC 12507.</title>
        <authorList>
            <person name="Zhang X."/>
        </authorList>
    </citation>
    <scope>NUCLEOTIDE SEQUENCE</scope>
    <source>
        <strain evidence="11">KACC 12507</strain>
    </source>
</reference>
<feature type="transmembrane region" description="Helical" evidence="10">
    <location>
        <begin position="190"/>
        <end position="214"/>
    </location>
</feature>
<dbReference type="InterPro" id="IPR028362">
    <property type="entry name" value="AlgI"/>
</dbReference>
<evidence type="ECO:0000256" key="9">
    <source>
        <dbReference type="PIRNR" id="PIRNR016636"/>
    </source>
</evidence>
<dbReference type="EC" id="2.3.-.-" evidence="11"/>
<keyword evidence="5 10" id="KW-0812">Transmembrane</keyword>
<dbReference type="Pfam" id="PF03062">
    <property type="entry name" value="MBOAT"/>
    <property type="match status" value="1"/>
</dbReference>
<evidence type="ECO:0000256" key="6">
    <source>
        <dbReference type="ARBA" id="ARBA00022989"/>
    </source>
</evidence>
<evidence type="ECO:0000256" key="7">
    <source>
        <dbReference type="ARBA" id="ARBA00023136"/>
    </source>
</evidence>
<keyword evidence="4 9" id="KW-0808">Transferase</keyword>
<evidence type="ECO:0000256" key="2">
    <source>
        <dbReference type="ARBA" id="ARBA00010323"/>
    </source>
</evidence>
<comment type="subcellular location">
    <subcellularLocation>
        <location evidence="1">Cell membrane</location>
        <topology evidence="1">Multi-pass membrane protein</topology>
    </subcellularLocation>
</comment>
<evidence type="ECO:0000256" key="8">
    <source>
        <dbReference type="ARBA" id="ARBA00023315"/>
    </source>
</evidence>
<evidence type="ECO:0000313" key="12">
    <source>
        <dbReference type="Proteomes" id="UP001168528"/>
    </source>
</evidence>
<dbReference type="InterPro" id="IPR024194">
    <property type="entry name" value="Ac/AlaTfrase_AlgI/DltB"/>
</dbReference>
<comment type="caution">
    <text evidence="11">The sequence shown here is derived from an EMBL/GenBank/DDBJ whole genome shotgun (WGS) entry which is preliminary data.</text>
</comment>
<keyword evidence="12" id="KW-1185">Reference proteome</keyword>
<evidence type="ECO:0000256" key="10">
    <source>
        <dbReference type="SAM" id="Phobius"/>
    </source>
</evidence>
<evidence type="ECO:0000256" key="5">
    <source>
        <dbReference type="ARBA" id="ARBA00022692"/>
    </source>
</evidence>
<feature type="transmembrane region" description="Helical" evidence="10">
    <location>
        <begin position="431"/>
        <end position="454"/>
    </location>
</feature>
<dbReference type="GO" id="GO:0016746">
    <property type="term" value="F:acyltransferase activity"/>
    <property type="evidence" value="ECO:0007669"/>
    <property type="project" value="UniProtKB-KW"/>
</dbReference>
<dbReference type="PANTHER" id="PTHR13285">
    <property type="entry name" value="ACYLTRANSFERASE"/>
    <property type="match status" value="1"/>
</dbReference>
<feature type="transmembrane region" description="Helical" evidence="10">
    <location>
        <begin position="120"/>
        <end position="138"/>
    </location>
</feature>
<organism evidence="11 12">
    <name type="scientific">Rhodocytophaga aerolata</name>
    <dbReference type="NCBI Taxonomy" id="455078"/>
    <lineage>
        <taxon>Bacteria</taxon>
        <taxon>Pseudomonadati</taxon>
        <taxon>Bacteroidota</taxon>
        <taxon>Cytophagia</taxon>
        <taxon>Cytophagales</taxon>
        <taxon>Rhodocytophagaceae</taxon>
        <taxon>Rhodocytophaga</taxon>
    </lineage>
</organism>
<name>A0ABT8RFS4_9BACT</name>
<dbReference type="PIRSF" id="PIRSF016636">
    <property type="entry name" value="AlgI_DltB"/>
    <property type="match status" value="1"/>
</dbReference>